<dbReference type="InterPro" id="IPR000960">
    <property type="entry name" value="Flavin_mOase"/>
</dbReference>
<dbReference type="PRINTS" id="PR00370">
    <property type="entry name" value="FMOXYGENASE"/>
</dbReference>
<comment type="similarity">
    <text evidence="1">Belongs to the FMO family.</text>
</comment>
<evidence type="ECO:0000256" key="1">
    <source>
        <dbReference type="ARBA" id="ARBA00009183"/>
    </source>
</evidence>
<evidence type="ECO:0000256" key="4">
    <source>
        <dbReference type="ARBA" id="ARBA00022827"/>
    </source>
</evidence>
<reference evidence="7" key="1">
    <citation type="journal article" date="2014" name="Int. J. Syst. Evol. Microbiol.">
        <title>Complete genome sequence of Corynebacterium casei LMG S-19264T (=DSM 44701T), isolated from a smear-ripened cheese.</title>
        <authorList>
            <consortium name="US DOE Joint Genome Institute (JGI-PGF)"/>
            <person name="Walter F."/>
            <person name="Albersmeier A."/>
            <person name="Kalinowski J."/>
            <person name="Ruckert C."/>
        </authorList>
    </citation>
    <scope>NUCLEOTIDE SEQUENCE</scope>
    <source>
        <strain evidence="7">CGMCC 4.7278</strain>
    </source>
</reference>
<comment type="caution">
    <text evidence="7">The sequence shown here is derived from an EMBL/GenBank/DDBJ whole genome shotgun (WGS) entry which is preliminary data.</text>
</comment>
<dbReference type="InterPro" id="IPR036188">
    <property type="entry name" value="FAD/NAD-bd_sf"/>
</dbReference>
<gene>
    <name evidence="7" type="ORF">GCM10011591_10500</name>
</gene>
<dbReference type="Proteomes" id="UP000612956">
    <property type="component" value="Unassembled WGS sequence"/>
</dbReference>
<evidence type="ECO:0000313" key="8">
    <source>
        <dbReference type="Proteomes" id="UP000612956"/>
    </source>
</evidence>
<evidence type="ECO:0000256" key="5">
    <source>
        <dbReference type="ARBA" id="ARBA00022857"/>
    </source>
</evidence>
<keyword evidence="5" id="KW-0521">NADP</keyword>
<dbReference type="GO" id="GO:0050661">
    <property type="term" value="F:NADP binding"/>
    <property type="evidence" value="ECO:0007669"/>
    <property type="project" value="InterPro"/>
</dbReference>
<protein>
    <submittedName>
        <fullName evidence="7">Monooxygenase</fullName>
    </submittedName>
</protein>
<reference evidence="7" key="2">
    <citation type="submission" date="2020-09" db="EMBL/GenBank/DDBJ databases">
        <authorList>
            <person name="Sun Q."/>
            <person name="Zhou Y."/>
        </authorList>
    </citation>
    <scope>NUCLEOTIDE SEQUENCE</scope>
    <source>
        <strain evidence="7">CGMCC 4.7278</strain>
    </source>
</reference>
<dbReference type="PANTHER" id="PTHR23023">
    <property type="entry name" value="DIMETHYLANILINE MONOOXYGENASE"/>
    <property type="match status" value="1"/>
</dbReference>
<keyword evidence="3" id="KW-0285">Flavoprotein</keyword>
<dbReference type="SUPFAM" id="SSF51905">
    <property type="entry name" value="FAD/NAD(P)-binding domain"/>
    <property type="match status" value="2"/>
</dbReference>
<dbReference type="InterPro" id="IPR020946">
    <property type="entry name" value="Flavin_mOase-like"/>
</dbReference>
<dbReference type="GO" id="GO:0004499">
    <property type="term" value="F:N,N-dimethylaniline monooxygenase activity"/>
    <property type="evidence" value="ECO:0007669"/>
    <property type="project" value="InterPro"/>
</dbReference>
<comment type="similarity">
    <text evidence="2">Belongs to the FAD-binding monooxygenase family.</text>
</comment>
<evidence type="ECO:0000256" key="6">
    <source>
        <dbReference type="ARBA" id="ARBA00023002"/>
    </source>
</evidence>
<keyword evidence="4" id="KW-0274">FAD</keyword>
<keyword evidence="7" id="KW-0503">Monooxygenase</keyword>
<dbReference type="PIRSF" id="PIRSF000332">
    <property type="entry name" value="FMO"/>
    <property type="match status" value="1"/>
</dbReference>
<dbReference type="GO" id="GO:0050660">
    <property type="term" value="F:flavin adenine dinucleotide binding"/>
    <property type="evidence" value="ECO:0007669"/>
    <property type="project" value="InterPro"/>
</dbReference>
<organism evidence="7 8">
    <name type="scientific">Nocardia camponoti</name>
    <dbReference type="NCBI Taxonomy" id="1616106"/>
    <lineage>
        <taxon>Bacteria</taxon>
        <taxon>Bacillati</taxon>
        <taxon>Actinomycetota</taxon>
        <taxon>Actinomycetes</taxon>
        <taxon>Mycobacteriales</taxon>
        <taxon>Nocardiaceae</taxon>
        <taxon>Nocardia</taxon>
    </lineage>
</organism>
<keyword evidence="8" id="KW-1185">Reference proteome</keyword>
<evidence type="ECO:0000313" key="7">
    <source>
        <dbReference type="EMBL" id="GGK40801.1"/>
    </source>
</evidence>
<accession>A0A917QBK0</accession>
<dbReference type="PROSITE" id="PS51257">
    <property type="entry name" value="PROKAR_LIPOPROTEIN"/>
    <property type="match status" value="1"/>
</dbReference>
<dbReference type="Gene3D" id="3.50.50.60">
    <property type="entry name" value="FAD/NAD(P)-binding domain"/>
    <property type="match status" value="1"/>
</dbReference>
<dbReference type="Pfam" id="PF00743">
    <property type="entry name" value="FMO-like"/>
    <property type="match status" value="1"/>
</dbReference>
<keyword evidence="6" id="KW-0560">Oxidoreductase</keyword>
<dbReference type="InterPro" id="IPR050346">
    <property type="entry name" value="FMO-like"/>
</dbReference>
<dbReference type="EMBL" id="BMMW01000001">
    <property type="protein sequence ID" value="GGK40801.1"/>
    <property type="molecule type" value="Genomic_DNA"/>
</dbReference>
<sequence>MTSGSRIGIVGAGVAGLACAKVLSQAGFEVEVFDKTPDVGGGWSATRRYPGLRSVTRKVTDAFSDHPMPEDYPSVPDGQQMQAYLAGYVQEFGLGPKLRLNTEVIAADPVDSGWLLEIRDETGGHHTSCDHLIVANGIASDPLMPEFEGQAAFEAAGGRLHHVSRFPDVDRVRDRSVVVVGAGSDACDFAEAVSHLADETSIVATSLPWKLPRRFGFGVDHEQLVLTRLGEAHLASRQPSRPERLLNWFRFSEANLDLMQERVIRREKLRDLNLIPAGRLGDSAGAGVHLATEGFTAQIEAGRIAVHRDTEIVELIGGRHGPAVRLSDGSLKLAEIVVCATGYRQAVPFLTPFVRRALTDDNGDFRLYRHLLPVGVANLSFVGYNSSAADFLTAEVSAHWIAGLLTGKVRTPSVDDMSAEIDERLAWSRANVPAEGHLHGASVAPFTLAYLDTLLRDLGTKLPLRARLRQWVLPLRASAYRGVLRGPVGTGDAARPLMTSDRG</sequence>
<proteinExistence type="inferred from homology"/>
<dbReference type="AlphaFoldDB" id="A0A917QBK0"/>
<dbReference type="RefSeq" id="WP_188827634.1">
    <property type="nucleotide sequence ID" value="NZ_BMMW01000001.1"/>
</dbReference>
<evidence type="ECO:0000256" key="2">
    <source>
        <dbReference type="ARBA" id="ARBA00010139"/>
    </source>
</evidence>
<name>A0A917QBK0_9NOCA</name>
<evidence type="ECO:0000256" key="3">
    <source>
        <dbReference type="ARBA" id="ARBA00022630"/>
    </source>
</evidence>